<evidence type="ECO:0000313" key="2">
    <source>
        <dbReference type="Proteomes" id="UP001319846"/>
    </source>
</evidence>
<protein>
    <submittedName>
        <fullName evidence="1">Uncharacterized protein</fullName>
    </submittedName>
</protein>
<comment type="caution">
    <text evidence="1">The sequence shown here is derived from an EMBL/GenBank/DDBJ whole genome shotgun (WGS) entry which is preliminary data.</text>
</comment>
<proteinExistence type="predicted"/>
<dbReference type="Proteomes" id="UP001319846">
    <property type="component" value="Unassembled WGS sequence"/>
</dbReference>
<organism evidence="1 2">
    <name type="scientific">Vreelandella aquamarina</name>
    <dbReference type="NCBI Taxonomy" id="77097"/>
    <lineage>
        <taxon>Bacteria</taxon>
        <taxon>Pseudomonadati</taxon>
        <taxon>Pseudomonadota</taxon>
        <taxon>Gammaproteobacteria</taxon>
        <taxon>Oceanospirillales</taxon>
        <taxon>Halomonadaceae</taxon>
        <taxon>Vreelandella</taxon>
    </lineage>
</organism>
<dbReference type="EMBL" id="JABYQT010000010">
    <property type="protein sequence ID" value="MBZ5488708.1"/>
    <property type="molecule type" value="Genomic_DNA"/>
</dbReference>
<sequence length="169" mass="18072">MKQQQGAALVVVMGLLAVGLLVGMASLRSALVDERLAGNYRALVQTQMVEDSLLVALAANAHAAQRDIEFDRLAATLGHGEQAVLQGEMLERLLDVATLRALARRLPLGPEEAGTTSSAGGLALTVQKLDSRRLAVLVGHQIKEATRPRAQLVFMQTDAAPGWQLARFQ</sequence>
<name>A0ACC5VX16_9GAMM</name>
<evidence type="ECO:0000313" key="1">
    <source>
        <dbReference type="EMBL" id="MBZ5488708.1"/>
    </source>
</evidence>
<accession>A0ACC5VX16</accession>
<reference evidence="1" key="1">
    <citation type="submission" date="2020-06" db="EMBL/GenBank/DDBJ databases">
        <title>Whole Genome Sequence of Halomonas aquamarina MB598.</title>
        <authorList>
            <person name="Pervaiz M."/>
            <person name="Fariq A."/>
            <person name="Yasmin A."/>
            <person name="Welch M."/>
        </authorList>
    </citation>
    <scope>NUCLEOTIDE SEQUENCE</scope>
    <source>
        <strain evidence="1">MB598</strain>
    </source>
</reference>
<keyword evidence="2" id="KW-1185">Reference proteome</keyword>
<gene>
    <name evidence="1" type="ORF">HW452_14365</name>
</gene>